<evidence type="ECO:0000256" key="1">
    <source>
        <dbReference type="ARBA" id="ARBA00006174"/>
    </source>
</evidence>
<evidence type="ECO:0000259" key="2">
    <source>
        <dbReference type="Pfam" id="PF03972"/>
    </source>
</evidence>
<dbReference type="GO" id="GO:0016829">
    <property type="term" value="F:lyase activity"/>
    <property type="evidence" value="ECO:0007669"/>
    <property type="project" value="InterPro"/>
</dbReference>
<dbReference type="InterPro" id="IPR036148">
    <property type="entry name" value="MmgE/PrpD_sf"/>
</dbReference>
<dbReference type="Pfam" id="PF03972">
    <property type="entry name" value="MmgE_PrpD_N"/>
    <property type="match status" value="1"/>
</dbReference>
<evidence type="ECO:0000313" key="5">
    <source>
        <dbReference type="Proteomes" id="UP000220914"/>
    </source>
</evidence>
<feature type="domain" description="MmgE/PrpD N-terminal" evidence="2">
    <location>
        <begin position="35"/>
        <end position="271"/>
    </location>
</feature>
<dbReference type="SUPFAM" id="SSF103378">
    <property type="entry name" value="2-methylcitrate dehydratase PrpD"/>
    <property type="match status" value="1"/>
</dbReference>
<dbReference type="PANTHER" id="PTHR16943">
    <property type="entry name" value="2-METHYLCITRATE DEHYDRATASE-RELATED"/>
    <property type="match status" value="1"/>
</dbReference>
<comment type="similarity">
    <text evidence="1">Belongs to the PrpD family.</text>
</comment>
<protein>
    <submittedName>
        <fullName evidence="4">2-methylcitrate dehydratase</fullName>
    </submittedName>
</protein>
<dbReference type="InterPro" id="IPR042188">
    <property type="entry name" value="MmgE/PrpD_sf_2"/>
</dbReference>
<dbReference type="Pfam" id="PF19305">
    <property type="entry name" value="MmgE_PrpD_C"/>
    <property type="match status" value="1"/>
</dbReference>
<dbReference type="InterPro" id="IPR005656">
    <property type="entry name" value="MmgE_PrpD"/>
</dbReference>
<name>A0A2A7MR34_MYCAG</name>
<dbReference type="Gene3D" id="3.30.1330.120">
    <property type="entry name" value="2-methylcitrate dehydratase PrpD"/>
    <property type="match status" value="1"/>
</dbReference>
<dbReference type="InterPro" id="IPR045337">
    <property type="entry name" value="MmgE_PrpD_C"/>
</dbReference>
<dbReference type="OrthoDB" id="9797528at2"/>
<dbReference type="Gene3D" id="1.10.4100.10">
    <property type="entry name" value="2-methylcitrate dehydratase PrpD"/>
    <property type="match status" value="1"/>
</dbReference>
<dbReference type="Proteomes" id="UP000220914">
    <property type="component" value="Unassembled WGS sequence"/>
</dbReference>
<dbReference type="EMBL" id="PDCP01000070">
    <property type="protein sequence ID" value="PEG34272.1"/>
    <property type="molecule type" value="Genomic_DNA"/>
</dbReference>
<reference evidence="4 5" key="1">
    <citation type="submission" date="2017-10" db="EMBL/GenBank/DDBJ databases">
        <title>The new phylogeny of genus Mycobacterium.</title>
        <authorList>
            <person name="Tortoli E."/>
            <person name="Trovato A."/>
            <person name="Cirillo D.M."/>
        </authorList>
    </citation>
    <scope>NUCLEOTIDE SEQUENCE [LARGE SCALE GENOMIC DNA]</scope>
    <source>
        <strain evidence="4 5">CCUG37673</strain>
    </source>
</reference>
<dbReference type="InterPro" id="IPR045336">
    <property type="entry name" value="MmgE_PrpD_N"/>
</dbReference>
<keyword evidence="5" id="KW-1185">Reference proteome</keyword>
<organism evidence="4 5">
    <name type="scientific">Mycolicibacterium agri</name>
    <name type="common">Mycobacterium agri</name>
    <dbReference type="NCBI Taxonomy" id="36811"/>
    <lineage>
        <taxon>Bacteria</taxon>
        <taxon>Bacillati</taxon>
        <taxon>Actinomycetota</taxon>
        <taxon>Actinomycetes</taxon>
        <taxon>Mycobacteriales</taxon>
        <taxon>Mycobacteriaceae</taxon>
        <taxon>Mycolicibacterium</taxon>
    </lineage>
</organism>
<accession>A0A2A7MR34</accession>
<dbReference type="InterPro" id="IPR042183">
    <property type="entry name" value="MmgE/PrpD_sf_1"/>
</dbReference>
<dbReference type="AlphaFoldDB" id="A0A2A7MR34"/>
<sequence length="474" mass="50164">MPAPINCVCITETISLIQITMAHDYDDRTSAETRTLLDFVSGTSPDEIPGDVLHESTRCLLDHVGLAIAGASEPAASIAREQCRLLGGEPQATALGTREKLRATDAALVNGIACHALDFDDTHVPTILHPTTPLYSAGTALAEWRGSRGIDLLAAHALGYELSARVSNALYPEHYDAGWHMTGTTGALASATVAIRLLGLQGITAAHCLSIAATQASGHREQFGTMTKPFHAGHAASAGVWAGLLAAGGFTGAPDPLQGRRAMFAVMSSASTPADLVDGLGERWQIFDNGVKPYACGVVIHPAVDAVRDLAVRKGLTADRIDSIKLHVHPLVRELTGKTDPRTGLEGKFSVTFACAIALLDGRAGEREFSDTAVYRDDVREVMAKIEVLPDPEVPHTQAGATALTTDGETVKTWVDHARGTPGNRLTDDELKEKFHGLADDVIGHDRAEKLAAAVFSIKDAATVDSMLELTTPD</sequence>
<dbReference type="PANTHER" id="PTHR16943:SF8">
    <property type="entry name" value="2-METHYLCITRATE DEHYDRATASE"/>
    <property type="match status" value="1"/>
</dbReference>
<feature type="domain" description="MmgE/PrpD C-terminal" evidence="3">
    <location>
        <begin position="294"/>
        <end position="453"/>
    </location>
</feature>
<proteinExistence type="inferred from homology"/>
<comment type="caution">
    <text evidence="4">The sequence shown here is derived from an EMBL/GenBank/DDBJ whole genome shotgun (WGS) entry which is preliminary data.</text>
</comment>
<gene>
    <name evidence="4" type="ORF">CQY20_26315</name>
</gene>
<evidence type="ECO:0000313" key="4">
    <source>
        <dbReference type="EMBL" id="PEG34272.1"/>
    </source>
</evidence>
<evidence type="ECO:0000259" key="3">
    <source>
        <dbReference type="Pfam" id="PF19305"/>
    </source>
</evidence>